<reference evidence="2 3" key="1">
    <citation type="submission" date="2019-03" db="EMBL/GenBank/DDBJ databases">
        <title>Root nodule microbial communities of legume samples collected from USA, Mexico and Botswana.</title>
        <authorList>
            <person name="Hirsch A."/>
        </authorList>
    </citation>
    <scope>NUCLEOTIDE SEQUENCE [LARGE SCALE GENOMIC DNA]</scope>
    <source>
        <strain evidence="2 3">55</strain>
    </source>
</reference>
<dbReference type="Proteomes" id="UP000295805">
    <property type="component" value="Unassembled WGS sequence"/>
</dbReference>
<dbReference type="AlphaFoldDB" id="A0A4R3ZWH9"/>
<feature type="domain" description="Tail specific protease" evidence="1">
    <location>
        <begin position="102"/>
        <end position="312"/>
    </location>
</feature>
<evidence type="ECO:0000313" key="2">
    <source>
        <dbReference type="EMBL" id="TCW25096.1"/>
    </source>
</evidence>
<dbReference type="GO" id="GO:0006508">
    <property type="term" value="P:proteolysis"/>
    <property type="evidence" value="ECO:0007669"/>
    <property type="project" value="InterPro"/>
</dbReference>
<dbReference type="EMBL" id="SMCX01000005">
    <property type="protein sequence ID" value="TCW25096.1"/>
    <property type="molecule type" value="Genomic_DNA"/>
</dbReference>
<evidence type="ECO:0000259" key="1">
    <source>
        <dbReference type="SMART" id="SM00245"/>
    </source>
</evidence>
<dbReference type="RefSeq" id="WP_131885423.1">
    <property type="nucleotide sequence ID" value="NZ_CP143053.1"/>
</dbReference>
<dbReference type="PANTHER" id="PTHR32060:SF30">
    <property type="entry name" value="CARBOXY-TERMINAL PROCESSING PROTEASE CTPA"/>
    <property type="match status" value="1"/>
</dbReference>
<dbReference type="SMART" id="SM00245">
    <property type="entry name" value="TSPc"/>
    <property type="match status" value="1"/>
</dbReference>
<gene>
    <name evidence="2" type="ORF">EDD19_105154</name>
</gene>
<evidence type="ECO:0000313" key="3">
    <source>
        <dbReference type="Proteomes" id="UP000295805"/>
    </source>
</evidence>
<dbReference type="PANTHER" id="PTHR32060">
    <property type="entry name" value="TAIL-SPECIFIC PROTEASE"/>
    <property type="match status" value="1"/>
</dbReference>
<dbReference type="GO" id="GO:0030288">
    <property type="term" value="C:outer membrane-bounded periplasmic space"/>
    <property type="evidence" value="ECO:0007669"/>
    <property type="project" value="TreeGrafter"/>
</dbReference>
<accession>A0A4R3ZWH9</accession>
<protein>
    <submittedName>
        <fullName evidence="2">Peptidase S41-like protein</fullName>
    </submittedName>
</protein>
<dbReference type="InterPro" id="IPR029045">
    <property type="entry name" value="ClpP/crotonase-like_dom_sf"/>
</dbReference>
<dbReference type="Pfam" id="PF03572">
    <property type="entry name" value="Peptidase_S41"/>
    <property type="match status" value="1"/>
</dbReference>
<dbReference type="GO" id="GO:0008236">
    <property type="term" value="F:serine-type peptidase activity"/>
    <property type="evidence" value="ECO:0007669"/>
    <property type="project" value="InterPro"/>
</dbReference>
<dbReference type="Gene3D" id="3.90.226.10">
    <property type="entry name" value="2-enoyl-CoA Hydratase, Chain A, domain 1"/>
    <property type="match status" value="1"/>
</dbReference>
<name>A0A4R3ZWH9_9ACTN</name>
<dbReference type="GeneID" id="89531716"/>
<comment type="caution">
    <text evidence="2">The sequence shown here is derived from an EMBL/GenBank/DDBJ whole genome shotgun (WGS) entry which is preliminary data.</text>
</comment>
<dbReference type="GO" id="GO:0004175">
    <property type="term" value="F:endopeptidase activity"/>
    <property type="evidence" value="ECO:0007669"/>
    <property type="project" value="TreeGrafter"/>
</dbReference>
<proteinExistence type="predicted"/>
<dbReference type="GO" id="GO:0007165">
    <property type="term" value="P:signal transduction"/>
    <property type="evidence" value="ECO:0007669"/>
    <property type="project" value="TreeGrafter"/>
</dbReference>
<organism evidence="2 3">
    <name type="scientific">Dietzia cinnamea</name>
    <dbReference type="NCBI Taxonomy" id="321318"/>
    <lineage>
        <taxon>Bacteria</taxon>
        <taxon>Bacillati</taxon>
        <taxon>Actinomycetota</taxon>
        <taxon>Actinomycetes</taxon>
        <taxon>Mycobacteriales</taxon>
        <taxon>Dietziaceae</taxon>
        <taxon>Dietzia</taxon>
    </lineage>
</organism>
<dbReference type="InterPro" id="IPR005151">
    <property type="entry name" value="Tail-specific_protease"/>
</dbReference>
<dbReference type="SUPFAM" id="SSF52096">
    <property type="entry name" value="ClpP/crotonase"/>
    <property type="match status" value="1"/>
</dbReference>
<sequence length="330" mass="34307">MGRRILIGGAVSVLVLGLAIVSALYVWGPRYGASIVGRPIFVVPPSPERYAGAVLDIAQQRGLHASSPEFAHARTVAMAAAEQTDDVSDIHDELDEALRAAGGKHSRMITPEQRRADLAGPVERPDVTLEGRVVTATVRAHHADNDAQAYADTLSHGLHNAIYDGACGVVVDLRGNGGGDMGPMVAGLSTLLPDGPAMHFVTGHDERPVTIDGNGVRGGGSPVGVEGVSKHRLPVAVLVDGATASSGEMTMVAFRGVGDTRSFGAPTAGYTTANTVVDMPDGAQMVLTVAKVRDRTGQLFDDTSIQPDEPTTGDAAVAAERWLATRHDCA</sequence>